<comment type="caution">
    <text evidence="1">The sequence shown here is derived from an EMBL/GenBank/DDBJ whole genome shotgun (WGS) entry which is preliminary data.</text>
</comment>
<sequence>SDENGSRPYDRDCGTRYYNGSLTSHTDSTADRCCTLIKKNGYLTRTTINILGDGGCDVLNDSHGDGEEVVACACTTSNLCNTGSFCEQCDFPFSTLHTTIATTTTTSPTTTIISKTSEATSTSPTTTIRTTTSDVATTTTTEPLSCYSCYDCPEVDTNTQVVQDSAIASCVTTILLNLDNRMVIRGESHDSMTDGDCRQHGDAISCDCNTSYCNGQLAVQLLDLQQTN</sequence>
<reference evidence="1 2" key="1">
    <citation type="submission" date="2024-05" db="EMBL/GenBank/DDBJ databases">
        <authorList>
            <person name="Wallberg A."/>
        </authorList>
    </citation>
    <scope>NUCLEOTIDE SEQUENCE [LARGE SCALE GENOMIC DNA]</scope>
</reference>
<evidence type="ECO:0000313" key="1">
    <source>
        <dbReference type="EMBL" id="CAL4089870.1"/>
    </source>
</evidence>
<dbReference type="EMBL" id="CAXKWB010008158">
    <property type="protein sequence ID" value="CAL4089870.1"/>
    <property type="molecule type" value="Genomic_DNA"/>
</dbReference>
<proteinExistence type="predicted"/>
<dbReference type="Proteomes" id="UP001497623">
    <property type="component" value="Unassembled WGS sequence"/>
</dbReference>
<keyword evidence="2" id="KW-1185">Reference proteome</keyword>
<accession>A0AAV2QJW2</accession>
<dbReference type="AlphaFoldDB" id="A0AAV2QJW2"/>
<name>A0AAV2QJW2_MEGNR</name>
<evidence type="ECO:0000313" key="2">
    <source>
        <dbReference type="Proteomes" id="UP001497623"/>
    </source>
</evidence>
<protein>
    <submittedName>
        <fullName evidence="1">Uncharacterized protein</fullName>
    </submittedName>
</protein>
<gene>
    <name evidence="1" type="ORF">MNOR_LOCUS13911</name>
</gene>
<organism evidence="1 2">
    <name type="scientific">Meganyctiphanes norvegica</name>
    <name type="common">Northern krill</name>
    <name type="synonym">Thysanopoda norvegica</name>
    <dbReference type="NCBI Taxonomy" id="48144"/>
    <lineage>
        <taxon>Eukaryota</taxon>
        <taxon>Metazoa</taxon>
        <taxon>Ecdysozoa</taxon>
        <taxon>Arthropoda</taxon>
        <taxon>Crustacea</taxon>
        <taxon>Multicrustacea</taxon>
        <taxon>Malacostraca</taxon>
        <taxon>Eumalacostraca</taxon>
        <taxon>Eucarida</taxon>
        <taxon>Euphausiacea</taxon>
        <taxon>Euphausiidae</taxon>
        <taxon>Meganyctiphanes</taxon>
    </lineage>
</organism>
<feature type="non-terminal residue" evidence="1">
    <location>
        <position position="1"/>
    </location>
</feature>